<name>A0A4Z0M5Y5_9GAMM</name>
<keyword evidence="1" id="KW-0802">TPR repeat</keyword>
<accession>A0A4Z0M5Y5</accession>
<reference evidence="2 3" key="1">
    <citation type="submission" date="2019-04" db="EMBL/GenBank/DDBJ databases">
        <title>Taxonomy of novel Haliea sp. from mangrove soil of West Coast of India.</title>
        <authorList>
            <person name="Verma A."/>
            <person name="Kumar P."/>
            <person name="Krishnamurthi S."/>
        </authorList>
    </citation>
    <scope>NUCLEOTIDE SEQUENCE [LARGE SCALE GENOMIC DNA]</scope>
    <source>
        <strain evidence="2 3">SAOS-164</strain>
    </source>
</reference>
<dbReference type="PROSITE" id="PS50005">
    <property type="entry name" value="TPR"/>
    <property type="match status" value="1"/>
</dbReference>
<evidence type="ECO:0000256" key="1">
    <source>
        <dbReference type="PROSITE-ProRule" id="PRU00339"/>
    </source>
</evidence>
<protein>
    <submittedName>
        <fullName evidence="2">Uncharacterized protein</fullName>
    </submittedName>
</protein>
<dbReference type="InterPro" id="IPR011990">
    <property type="entry name" value="TPR-like_helical_dom_sf"/>
</dbReference>
<dbReference type="AlphaFoldDB" id="A0A4Z0M5Y5"/>
<evidence type="ECO:0000313" key="3">
    <source>
        <dbReference type="Proteomes" id="UP000298050"/>
    </source>
</evidence>
<dbReference type="Gene3D" id="1.25.40.10">
    <property type="entry name" value="Tetratricopeptide repeat domain"/>
    <property type="match status" value="1"/>
</dbReference>
<gene>
    <name evidence="2" type="ORF">E4634_03470</name>
</gene>
<dbReference type="Proteomes" id="UP000298050">
    <property type="component" value="Unassembled WGS sequence"/>
</dbReference>
<dbReference type="RefSeq" id="WP_135441223.1">
    <property type="nucleotide sequence ID" value="NZ_SRLE01000004.1"/>
</dbReference>
<evidence type="ECO:0000313" key="2">
    <source>
        <dbReference type="EMBL" id="TGD75082.1"/>
    </source>
</evidence>
<dbReference type="SUPFAM" id="SSF48452">
    <property type="entry name" value="TPR-like"/>
    <property type="match status" value="1"/>
</dbReference>
<dbReference type="OrthoDB" id="7359089at2"/>
<proteinExistence type="predicted"/>
<feature type="repeat" description="TPR" evidence="1">
    <location>
        <begin position="115"/>
        <end position="148"/>
    </location>
</feature>
<comment type="caution">
    <text evidence="2">The sequence shown here is derived from an EMBL/GenBank/DDBJ whole genome shotgun (WGS) entry which is preliminary data.</text>
</comment>
<organism evidence="2 3">
    <name type="scientific">Mangrovimicrobium sediminis</name>
    <dbReference type="NCBI Taxonomy" id="2562682"/>
    <lineage>
        <taxon>Bacteria</taxon>
        <taxon>Pseudomonadati</taxon>
        <taxon>Pseudomonadota</taxon>
        <taxon>Gammaproteobacteria</taxon>
        <taxon>Cellvibrionales</taxon>
        <taxon>Halieaceae</taxon>
        <taxon>Mangrovimicrobium</taxon>
    </lineage>
</organism>
<sequence length="168" mass="18565">MQLRDLFADLPHASAAVVPLELQQLLREDLDASADWERAEALLQRAQDAMPGRLETRIARYKLYAYSNRFEQALALIEEVLASAAQGAGFSADWRSLHSGSAAWHPAEGDVRHYLYTLKAMGFVHLRRGDIDGALAVLEKLRELDPQDQVGGSVVHDIACGLRDDAEA</sequence>
<dbReference type="EMBL" id="SRLE01000004">
    <property type="protein sequence ID" value="TGD75082.1"/>
    <property type="molecule type" value="Genomic_DNA"/>
</dbReference>
<dbReference type="InterPro" id="IPR019734">
    <property type="entry name" value="TPR_rpt"/>
</dbReference>
<keyword evidence="3" id="KW-1185">Reference proteome</keyword>